<keyword evidence="6" id="KW-1185">Reference proteome</keyword>
<evidence type="ECO:0000259" key="4">
    <source>
        <dbReference type="Pfam" id="PF07176"/>
    </source>
</evidence>
<comment type="caution">
    <text evidence="5">The sequence shown here is derived from an EMBL/GenBank/DDBJ whole genome shotgun (WGS) entry which is preliminary data.</text>
</comment>
<dbReference type="EMBL" id="JAVMIP010000018">
    <property type="protein sequence ID" value="MDS3861931.1"/>
    <property type="molecule type" value="Genomic_DNA"/>
</dbReference>
<dbReference type="Proteomes" id="UP001268256">
    <property type="component" value="Unassembled WGS sequence"/>
</dbReference>
<evidence type="ECO:0000313" key="6">
    <source>
        <dbReference type="Proteomes" id="UP001268256"/>
    </source>
</evidence>
<keyword evidence="2" id="KW-0442">Lipid degradation</keyword>
<feature type="domain" description="DUF1400" evidence="4">
    <location>
        <begin position="37"/>
        <end position="163"/>
    </location>
</feature>
<dbReference type="Pfam" id="PF07176">
    <property type="entry name" value="DUF1400"/>
    <property type="match status" value="1"/>
</dbReference>
<dbReference type="PANTHER" id="PTHR10272">
    <property type="entry name" value="PLATELET-ACTIVATING FACTOR ACETYLHYDROLASE"/>
    <property type="match status" value="1"/>
</dbReference>
<sequence>MMHNLSLRRQISRWGRILGLGSLVLGGMGADYAQSFAAERFSIPFSGVRFNLTIKDLEVYAQSGKLQGELASYAQRATPAQMAELRQILQARINVPAFAVSQFLYSNLGETVLKSVGEDLRTGANQNGFYGLRSAFILAAKDPEGLSILNILRLVPGCCINVNSERVLAQFRLFGHLMEITTTAMTGLEARAAAEIKAIGPIDFQKLPDLRQVGPVAWQEQTITVTDTKRQRQFPVTVFLPAVSRPAPVMIISHGLGSDRNDFLELAKHLASYGLAVALPEHPGSNAQQRLAFLTGLEKQFIRPEEFIERPRDITALLDELTRLSQADPRFQGKINPNQAGAIGHSIGGQTVLSLAGANLNWEQIKQDCQQELGALSIAVPIQCSAMTLTPEAINLRDERIKGVIALNPIQRILLGQASLQQIAIPVMVVAGSDDVVTPAVLEQIEPFTWLQTPIKYLTVIQKGTHNYNPGIGGQGGGAIPLPAALFGPDPALARRYLNALSVAFAETHIANQAQFRPFLTPTYAQAISQPQLPLILVQGL</sequence>
<organism evidence="5 6">
    <name type="scientific">Pseudocalidococcus azoricus BACA0444</name>
    <dbReference type="NCBI Taxonomy" id="2918990"/>
    <lineage>
        <taxon>Bacteria</taxon>
        <taxon>Bacillati</taxon>
        <taxon>Cyanobacteriota</taxon>
        <taxon>Cyanophyceae</taxon>
        <taxon>Acaryochloridales</taxon>
        <taxon>Thermosynechococcaceae</taxon>
        <taxon>Pseudocalidococcus</taxon>
        <taxon>Pseudocalidococcus azoricus</taxon>
    </lineage>
</organism>
<evidence type="ECO:0000313" key="5">
    <source>
        <dbReference type="EMBL" id="MDS3861931.1"/>
    </source>
</evidence>
<dbReference type="GO" id="GO:0003847">
    <property type="term" value="F:1-alkyl-2-acetylglycerophosphocholine esterase activity"/>
    <property type="evidence" value="ECO:0007669"/>
    <property type="project" value="TreeGrafter"/>
</dbReference>
<name>A0AAE4FTK8_9CYAN</name>
<dbReference type="Gene3D" id="3.40.50.1820">
    <property type="entry name" value="alpha/beta hydrolase"/>
    <property type="match status" value="1"/>
</dbReference>
<evidence type="ECO:0000256" key="2">
    <source>
        <dbReference type="ARBA" id="ARBA00022963"/>
    </source>
</evidence>
<dbReference type="InterPro" id="IPR029058">
    <property type="entry name" value="AB_hydrolase_fold"/>
</dbReference>
<keyword evidence="1 5" id="KW-0378">Hydrolase</keyword>
<gene>
    <name evidence="5" type="ORF">RIF25_14090</name>
</gene>
<accession>A0AAE4FTK8</accession>
<dbReference type="GO" id="GO:0016042">
    <property type="term" value="P:lipid catabolic process"/>
    <property type="evidence" value="ECO:0007669"/>
    <property type="project" value="UniProtKB-KW"/>
</dbReference>
<dbReference type="PANTHER" id="PTHR10272:SF13">
    <property type="entry name" value="POLY(ETHYLENE TEREPHTHALATE) HYDROLASE"/>
    <property type="match status" value="1"/>
</dbReference>
<reference evidence="6" key="1">
    <citation type="submission" date="2023-07" db="EMBL/GenBank/DDBJ databases">
        <authorList>
            <person name="Luz R."/>
            <person name="Cordeiro R."/>
            <person name="Fonseca A."/>
            <person name="Goncalves V."/>
        </authorList>
    </citation>
    <scope>NUCLEOTIDE SEQUENCE [LARGE SCALE GENOMIC DNA]</scope>
    <source>
        <strain evidence="6">BACA0444</strain>
    </source>
</reference>
<keyword evidence="3" id="KW-0443">Lipid metabolism</keyword>
<protein>
    <submittedName>
        <fullName evidence="5">Alpha/beta hydrolase</fullName>
    </submittedName>
</protein>
<evidence type="ECO:0000256" key="3">
    <source>
        <dbReference type="ARBA" id="ARBA00023098"/>
    </source>
</evidence>
<dbReference type="AlphaFoldDB" id="A0AAE4FTK8"/>
<dbReference type="Pfam" id="PF03403">
    <property type="entry name" value="PAF-AH_p_II"/>
    <property type="match status" value="1"/>
</dbReference>
<dbReference type="InterPro" id="IPR010802">
    <property type="entry name" value="DUF1400"/>
</dbReference>
<dbReference type="SUPFAM" id="SSF53474">
    <property type="entry name" value="alpha/beta-Hydrolases"/>
    <property type="match status" value="1"/>
</dbReference>
<evidence type="ECO:0000256" key="1">
    <source>
        <dbReference type="ARBA" id="ARBA00022801"/>
    </source>
</evidence>
<dbReference type="RefSeq" id="WP_322879152.1">
    <property type="nucleotide sequence ID" value="NZ_JAVMIP010000018.1"/>
</dbReference>
<proteinExistence type="predicted"/>